<keyword evidence="2" id="KW-1185">Reference proteome</keyword>
<sequence length="115" mass="12954">MGCCQCRKLDKGELIQIDNIVDQDQHDFKKPFEEEFDDISLSSQNNSQVTSGKLMSKTSSHMRSLSTLSINSLRGSLMRGEFENAFLISTPHSLYGSLVEGELSGPKEFFRPVYN</sequence>
<proteinExistence type="predicted"/>
<dbReference type="AlphaFoldDB" id="A0AAU9K6X7"/>
<protein>
    <submittedName>
        <fullName evidence="1">Uncharacterized protein</fullName>
    </submittedName>
</protein>
<comment type="caution">
    <text evidence="1">The sequence shown here is derived from an EMBL/GenBank/DDBJ whole genome shotgun (WGS) entry which is preliminary data.</text>
</comment>
<organism evidence="1 2">
    <name type="scientific">Blepharisma stoltei</name>
    <dbReference type="NCBI Taxonomy" id="1481888"/>
    <lineage>
        <taxon>Eukaryota</taxon>
        <taxon>Sar</taxon>
        <taxon>Alveolata</taxon>
        <taxon>Ciliophora</taxon>
        <taxon>Postciliodesmatophora</taxon>
        <taxon>Heterotrichea</taxon>
        <taxon>Heterotrichida</taxon>
        <taxon>Blepharismidae</taxon>
        <taxon>Blepharisma</taxon>
    </lineage>
</organism>
<gene>
    <name evidence="1" type="ORF">BSTOLATCC_MIC58261</name>
</gene>
<evidence type="ECO:0000313" key="2">
    <source>
        <dbReference type="Proteomes" id="UP001162131"/>
    </source>
</evidence>
<reference evidence="1" key="1">
    <citation type="submission" date="2021-09" db="EMBL/GenBank/DDBJ databases">
        <authorList>
            <consortium name="AG Swart"/>
            <person name="Singh M."/>
            <person name="Singh A."/>
            <person name="Seah K."/>
            <person name="Emmerich C."/>
        </authorList>
    </citation>
    <scope>NUCLEOTIDE SEQUENCE</scope>
    <source>
        <strain evidence="1">ATCC30299</strain>
    </source>
</reference>
<dbReference type="Proteomes" id="UP001162131">
    <property type="component" value="Unassembled WGS sequence"/>
</dbReference>
<accession>A0AAU9K6X7</accession>
<name>A0AAU9K6X7_9CILI</name>
<dbReference type="EMBL" id="CAJZBQ010000056">
    <property type="protein sequence ID" value="CAG9333449.1"/>
    <property type="molecule type" value="Genomic_DNA"/>
</dbReference>
<evidence type="ECO:0000313" key="1">
    <source>
        <dbReference type="EMBL" id="CAG9333449.1"/>
    </source>
</evidence>